<dbReference type="PANTHER" id="PTHR32194:SF2">
    <property type="entry name" value="PROTEASOME SUBUNIT BETA TYPE-1"/>
    <property type="match status" value="1"/>
</dbReference>
<comment type="subcellular location">
    <subcellularLocation>
        <location evidence="1">Nucleus</location>
    </subcellularLocation>
</comment>
<dbReference type="PROSITE" id="PS00854">
    <property type="entry name" value="PROTEASOME_BETA_1"/>
    <property type="match status" value="1"/>
</dbReference>
<dbReference type="PANTHER" id="PTHR32194">
    <property type="entry name" value="METALLOPROTEASE TLDD"/>
    <property type="match status" value="1"/>
</dbReference>
<dbReference type="PROSITE" id="PS51476">
    <property type="entry name" value="PROTEASOME_BETA_2"/>
    <property type="match status" value="1"/>
</dbReference>
<evidence type="ECO:0000256" key="2">
    <source>
        <dbReference type="ARBA" id="ARBA00022490"/>
    </source>
</evidence>
<dbReference type="Pfam" id="PF00227">
    <property type="entry name" value="Proteasome"/>
    <property type="match status" value="1"/>
</dbReference>
<keyword evidence="2" id="KW-0963">Cytoplasm</keyword>
<dbReference type="GO" id="GO:0000502">
    <property type="term" value="C:proteasome complex"/>
    <property type="evidence" value="ECO:0007669"/>
    <property type="project" value="UniProtKB-KW"/>
</dbReference>
<evidence type="ECO:0000313" key="5">
    <source>
        <dbReference type="EMBL" id="KAL3234310.1"/>
    </source>
</evidence>
<name>A0ABR4NYQ9_9SACH</name>
<dbReference type="InterPro" id="IPR029055">
    <property type="entry name" value="Ntn_hydrolases_N"/>
</dbReference>
<dbReference type="Gene3D" id="3.60.20.10">
    <property type="entry name" value="Glutamine Phosphoribosylpyrophosphate, subunit 1, domain 1"/>
    <property type="match status" value="1"/>
</dbReference>
<dbReference type="Proteomes" id="UP001623330">
    <property type="component" value="Unassembled WGS sequence"/>
</dbReference>
<evidence type="ECO:0000256" key="3">
    <source>
        <dbReference type="ARBA" id="ARBA00022942"/>
    </source>
</evidence>
<evidence type="ECO:0000256" key="4">
    <source>
        <dbReference type="ARBA" id="ARBA00026071"/>
    </source>
</evidence>
<dbReference type="SUPFAM" id="SSF56235">
    <property type="entry name" value="N-terminal nucleophile aminohydrolases (Ntn hydrolases)"/>
    <property type="match status" value="1"/>
</dbReference>
<comment type="subunit">
    <text evidence="4">The 26S proteasome consists of a 20S proteasome core and two 19S regulatory subunits. The 20S proteasome core is composed of 28 subunits that are arranged in four stacked rings, resulting in a barrel-shaped structure. The two end rings are each formed by seven alpha subunits, and the two central rings are each formed by seven beta subunits. The catalytic chamber with the active sites is on the inside of the barrel.</text>
</comment>
<dbReference type="EMBL" id="JBEVYD010000003">
    <property type="protein sequence ID" value="KAL3234310.1"/>
    <property type="molecule type" value="Genomic_DNA"/>
</dbReference>
<evidence type="ECO:0000313" key="6">
    <source>
        <dbReference type="Proteomes" id="UP001623330"/>
    </source>
</evidence>
<comment type="caution">
    <text evidence="5">The sequence shown here is derived from an EMBL/GenBank/DDBJ whole genome shotgun (WGS) entry which is preliminary data.</text>
</comment>
<reference evidence="5 6" key="1">
    <citation type="submission" date="2024-05" db="EMBL/GenBank/DDBJ databases">
        <title>Long read based assembly of the Candida bracarensis genome reveals expanded adhesin content.</title>
        <authorList>
            <person name="Marcet-Houben M."/>
            <person name="Ksiezopolska E."/>
            <person name="Gabaldon T."/>
        </authorList>
    </citation>
    <scope>NUCLEOTIDE SEQUENCE [LARGE SCALE GENOMIC DNA]</scope>
    <source>
        <strain evidence="5 6">CBM6</strain>
    </source>
</reference>
<dbReference type="InterPro" id="IPR016050">
    <property type="entry name" value="Proteasome_bsu_CS"/>
</dbReference>
<dbReference type="InterPro" id="IPR023333">
    <property type="entry name" value="Proteasome_suB-type"/>
</dbReference>
<evidence type="ECO:0000256" key="1">
    <source>
        <dbReference type="ARBA" id="ARBA00004123"/>
    </source>
</evidence>
<gene>
    <name evidence="5" type="ORF">RNJ44_03072</name>
</gene>
<proteinExistence type="predicted"/>
<dbReference type="CDD" id="cd03757">
    <property type="entry name" value="proteasome_beta_type_1"/>
    <property type="match status" value="1"/>
</dbReference>
<keyword evidence="3 5" id="KW-0647">Proteasome</keyword>
<protein>
    <submittedName>
        <fullName evidence="5">Proteasome subunit beta type-6</fullName>
    </submittedName>
</protein>
<keyword evidence="6" id="KW-1185">Reference proteome</keyword>
<organism evidence="5 6">
    <name type="scientific">Nakaseomyces bracarensis</name>
    <dbReference type="NCBI Taxonomy" id="273131"/>
    <lineage>
        <taxon>Eukaryota</taxon>
        <taxon>Fungi</taxon>
        <taxon>Dikarya</taxon>
        <taxon>Ascomycota</taxon>
        <taxon>Saccharomycotina</taxon>
        <taxon>Saccharomycetes</taxon>
        <taxon>Saccharomycetales</taxon>
        <taxon>Saccharomycetaceae</taxon>
        <taxon>Nakaseomyces</taxon>
    </lineage>
</organism>
<dbReference type="InterPro" id="IPR001353">
    <property type="entry name" value="Proteasome_sua/b"/>
</dbReference>
<sequence>MATVASDYSSEASNVPIEHRFNPYSDNGGTILGIAGEDFAVLAGDTRHTTDYSINSRYEPKVFDCGDNIIISANGFAADGEALVKRFKNSIKWYHFDHNDKKLSISSAARNIQHLLYGKRFFPYYVHTIIAGLDEEGKGAVYSFDPVGSYEREQCRAGGAAASLIMPFLDNQVNFKNQYVPGTDGKEKRELKYLSLEEVIKLVRDAFTSATERHIHVGDGLEILIVTKDGVRKEFFELKRD</sequence>
<accession>A0ABR4NYQ9</accession>